<organism evidence="1 2">
    <name type="scientific">Kingella denitrificans ATCC 33394</name>
    <dbReference type="NCBI Taxonomy" id="888741"/>
    <lineage>
        <taxon>Bacteria</taxon>
        <taxon>Pseudomonadati</taxon>
        <taxon>Pseudomonadota</taxon>
        <taxon>Betaproteobacteria</taxon>
        <taxon>Neisseriales</taxon>
        <taxon>Neisseriaceae</taxon>
        <taxon>Kingella</taxon>
    </lineage>
</organism>
<sequence>MYALRLAVLSHFYFNPLYSRCYAAVPTQDGVRHRIPRQIKKSSLHFNASEVQAAFSLP</sequence>
<dbReference type="HOGENOM" id="CLU_2973406_0_0_4"/>
<evidence type="ECO:0000313" key="2">
    <source>
        <dbReference type="Proteomes" id="UP000004088"/>
    </source>
</evidence>
<dbReference type="STRING" id="888741.HMPREF9098_2170"/>
<gene>
    <name evidence="1" type="ORF">HMPREF9098_2170</name>
</gene>
<comment type="caution">
    <text evidence="1">The sequence shown here is derived from an EMBL/GenBank/DDBJ whole genome shotgun (WGS) entry which is preliminary data.</text>
</comment>
<protein>
    <submittedName>
        <fullName evidence="1">Uncharacterized protein</fullName>
    </submittedName>
</protein>
<name>F0F235_9NEIS</name>
<reference evidence="1 2" key="1">
    <citation type="submission" date="2011-01" db="EMBL/GenBank/DDBJ databases">
        <authorList>
            <person name="Muzny D."/>
            <person name="Qin X."/>
            <person name="Deng J."/>
            <person name="Jiang H."/>
            <person name="Liu Y."/>
            <person name="Qu J."/>
            <person name="Song X.-Z."/>
            <person name="Zhang L."/>
            <person name="Thornton R."/>
            <person name="Coyle M."/>
            <person name="Francisco L."/>
            <person name="Jackson L."/>
            <person name="Javaid M."/>
            <person name="Korchina V."/>
            <person name="Kovar C."/>
            <person name="Mata R."/>
            <person name="Mathew T."/>
            <person name="Ngo R."/>
            <person name="Nguyen L."/>
            <person name="Nguyen N."/>
            <person name="Okwuonu G."/>
            <person name="Ongeri F."/>
            <person name="Pham C."/>
            <person name="Simmons D."/>
            <person name="Wilczek-Boney K."/>
            <person name="Hale W."/>
            <person name="Jakkamsetti A."/>
            <person name="Pham P."/>
            <person name="Ruth R."/>
            <person name="San Lucas F."/>
            <person name="Warren J."/>
            <person name="Zhang J."/>
            <person name="Zhao Z."/>
            <person name="Zhou C."/>
            <person name="Zhu D."/>
            <person name="Lee S."/>
            <person name="Bess C."/>
            <person name="Blankenburg K."/>
            <person name="Forbes L."/>
            <person name="Fu Q."/>
            <person name="Gubbala S."/>
            <person name="Hirani K."/>
            <person name="Jayaseelan J.C."/>
            <person name="Lara F."/>
            <person name="Munidasa M."/>
            <person name="Palculict T."/>
            <person name="Patil S."/>
            <person name="Pu L.-L."/>
            <person name="Saada N."/>
            <person name="Tang L."/>
            <person name="Weissenberger G."/>
            <person name="Zhu Y."/>
            <person name="Hemphill L."/>
            <person name="Shang Y."/>
            <person name="Youmans B."/>
            <person name="Ayvaz T."/>
            <person name="Ross M."/>
            <person name="Santibanez J."/>
            <person name="Aqrawi P."/>
            <person name="Gross S."/>
            <person name="Joshi V."/>
            <person name="Fowler G."/>
            <person name="Nazareth L."/>
            <person name="Reid J."/>
            <person name="Worley K."/>
            <person name="Petrosino J."/>
            <person name="Highlander S."/>
            <person name="Gibbs R."/>
        </authorList>
    </citation>
    <scope>NUCLEOTIDE SEQUENCE [LARGE SCALE GENOMIC DNA]</scope>
    <source>
        <strain evidence="1 2">ATCC 33394</strain>
    </source>
</reference>
<dbReference type="Proteomes" id="UP000004088">
    <property type="component" value="Unassembled WGS sequence"/>
</dbReference>
<dbReference type="EMBL" id="AEWV01000042">
    <property type="protein sequence ID" value="EGC16335.1"/>
    <property type="molecule type" value="Genomic_DNA"/>
</dbReference>
<proteinExistence type="predicted"/>
<dbReference type="AlphaFoldDB" id="F0F235"/>
<keyword evidence="2" id="KW-1185">Reference proteome</keyword>
<evidence type="ECO:0000313" key="1">
    <source>
        <dbReference type="EMBL" id="EGC16335.1"/>
    </source>
</evidence>
<accession>F0F235</accession>